<evidence type="ECO:0000256" key="10">
    <source>
        <dbReference type="ARBA" id="ARBA00059657"/>
    </source>
</evidence>
<feature type="site" description="Important for dimerization" evidence="11">
    <location>
        <position position="213"/>
    </location>
</feature>
<dbReference type="HAMAP" id="MF_00333">
    <property type="entry name" value="Coprogen_oxidas"/>
    <property type="match status" value="1"/>
</dbReference>
<evidence type="ECO:0000256" key="5">
    <source>
        <dbReference type="ARBA" id="ARBA00022490"/>
    </source>
</evidence>
<evidence type="ECO:0000256" key="8">
    <source>
        <dbReference type="ARBA" id="ARBA00023244"/>
    </source>
</evidence>
<evidence type="ECO:0000256" key="3">
    <source>
        <dbReference type="ARBA" id="ARBA00010644"/>
    </source>
</evidence>
<evidence type="ECO:0000256" key="2">
    <source>
        <dbReference type="ARBA" id="ARBA00005168"/>
    </source>
</evidence>
<dbReference type="PROSITE" id="PS01021">
    <property type="entry name" value="COPROGEN_OXIDASE"/>
    <property type="match status" value="1"/>
</dbReference>
<dbReference type="AlphaFoldDB" id="A0A6B2QVM3"/>
<dbReference type="PANTHER" id="PTHR10755:SF0">
    <property type="entry name" value="OXYGEN-DEPENDENT COPROPORPHYRINOGEN-III OXIDASE, MITOCHONDRIAL"/>
    <property type="match status" value="1"/>
</dbReference>
<dbReference type="NCBIfam" id="NF003727">
    <property type="entry name" value="PRK05330.1"/>
    <property type="match status" value="1"/>
</dbReference>
<dbReference type="InterPro" id="IPR018375">
    <property type="entry name" value="Coprogen_oxidase_CS"/>
</dbReference>
<evidence type="ECO:0000313" key="13">
    <source>
        <dbReference type="EMBL" id="NDY82122.1"/>
    </source>
</evidence>
<evidence type="ECO:0000256" key="7">
    <source>
        <dbReference type="ARBA" id="ARBA00023133"/>
    </source>
</evidence>
<feature type="region of interest" description="Disordered" evidence="12">
    <location>
        <begin position="1"/>
        <end position="30"/>
    </location>
</feature>
<dbReference type="UniPathway" id="UPA00251">
    <property type="reaction ID" value="UER00322"/>
</dbReference>
<feature type="binding site" evidence="11">
    <location>
        <position position="213"/>
    </location>
    <ligand>
        <name>a divalent metal cation</name>
        <dbReference type="ChEBI" id="CHEBI:60240"/>
    </ligand>
</feature>
<comment type="catalytic activity">
    <reaction evidence="9 11">
        <text>coproporphyrinogen III + O2 + 2 H(+) = protoporphyrinogen IX + 2 CO2 + 2 H2O</text>
        <dbReference type="Rhea" id="RHEA:18257"/>
        <dbReference type="ChEBI" id="CHEBI:15377"/>
        <dbReference type="ChEBI" id="CHEBI:15378"/>
        <dbReference type="ChEBI" id="CHEBI:15379"/>
        <dbReference type="ChEBI" id="CHEBI:16526"/>
        <dbReference type="ChEBI" id="CHEBI:57307"/>
        <dbReference type="ChEBI" id="CHEBI:57309"/>
        <dbReference type="EC" id="1.3.3.3"/>
    </reaction>
</comment>
<evidence type="ECO:0000256" key="11">
    <source>
        <dbReference type="HAMAP-Rule" id="MF_00333"/>
    </source>
</evidence>
<dbReference type="GO" id="GO:0046872">
    <property type="term" value="F:metal ion binding"/>
    <property type="evidence" value="ECO:0007669"/>
    <property type="project" value="UniProtKB-KW"/>
</dbReference>
<dbReference type="PANTHER" id="PTHR10755">
    <property type="entry name" value="COPROPORPHYRINOGEN III OXIDASE, MITOCHONDRIAL"/>
    <property type="match status" value="1"/>
</dbReference>
<dbReference type="FunFam" id="3.40.1500.10:FF:000001">
    <property type="entry name" value="Oxygen-dependent coproporphyrinogen-III oxidase"/>
    <property type="match status" value="1"/>
</dbReference>
<comment type="pathway">
    <text evidence="2 11">Porphyrin-containing compound metabolism; protoporphyrin-IX biosynthesis; protoporphyrinogen-IX from coproporphyrinogen-III (O2 route): step 1/1.</text>
</comment>
<dbReference type="InterPro" id="IPR001260">
    <property type="entry name" value="Coprogen_oxidase_aer"/>
</dbReference>
<dbReference type="InterPro" id="IPR036406">
    <property type="entry name" value="Coprogen_oxidase_aer_sf"/>
</dbReference>
<comment type="caution">
    <text evidence="13">The sequence shown here is derived from an EMBL/GenBank/DDBJ whole genome shotgun (WGS) entry which is preliminary data.</text>
</comment>
<dbReference type="PRINTS" id="PR00073">
    <property type="entry name" value="COPRGNOXDASE"/>
</dbReference>
<accession>A0A6B2QVM3</accession>
<keyword evidence="6 11" id="KW-0560">Oxidoreductase</keyword>
<dbReference type="GO" id="GO:0042803">
    <property type="term" value="F:protein homodimerization activity"/>
    <property type="evidence" value="ECO:0007669"/>
    <property type="project" value="UniProtKB-UniRule"/>
</dbReference>
<dbReference type="GO" id="GO:0004109">
    <property type="term" value="F:coproporphyrinogen oxidase activity"/>
    <property type="evidence" value="ECO:0007669"/>
    <property type="project" value="UniProtKB-UniRule"/>
</dbReference>
<keyword evidence="5 11" id="KW-0963">Cytoplasm</keyword>
<feature type="binding site" evidence="11">
    <location>
        <position position="127"/>
    </location>
    <ligand>
        <name>substrate</name>
    </ligand>
</feature>
<evidence type="ECO:0000256" key="9">
    <source>
        <dbReference type="ARBA" id="ARBA00049102"/>
    </source>
</evidence>
<dbReference type="GO" id="GO:0005737">
    <property type="term" value="C:cytoplasm"/>
    <property type="evidence" value="ECO:0007669"/>
    <property type="project" value="UniProtKB-SubCell"/>
</dbReference>
<dbReference type="GO" id="GO:0006782">
    <property type="term" value="P:protoporphyrinogen IX biosynthetic process"/>
    <property type="evidence" value="ECO:0007669"/>
    <property type="project" value="UniProtKB-UniRule"/>
</dbReference>
<organism evidence="13">
    <name type="scientific">Sheuella amnicola</name>
    <dbReference type="NCBI Taxonomy" id="2707330"/>
    <lineage>
        <taxon>Bacteria</taxon>
        <taxon>Pseudomonadati</taxon>
        <taxon>Pseudomonadota</taxon>
        <taxon>Betaproteobacteria</taxon>
        <taxon>Burkholderiales</taxon>
        <taxon>Alcaligenaceae</taxon>
        <taxon>Sheuella</taxon>
    </lineage>
</organism>
<feature type="binding site" evidence="11">
    <location>
        <position position="131"/>
    </location>
    <ligand>
        <name>a divalent metal cation</name>
        <dbReference type="ChEBI" id="CHEBI:60240"/>
    </ligand>
</feature>
<name>A0A6B2QVM3_9BURK</name>
<evidence type="ECO:0000256" key="12">
    <source>
        <dbReference type="SAM" id="MobiDB-lite"/>
    </source>
</evidence>
<comment type="subcellular location">
    <subcellularLocation>
        <location evidence="1 11">Cytoplasm</location>
    </subcellularLocation>
</comment>
<keyword evidence="7 11" id="KW-0350">Heme biosynthesis</keyword>
<feature type="active site" description="Proton donor" evidence="11">
    <location>
        <position position="141"/>
    </location>
</feature>
<comment type="subunit">
    <text evidence="4 11">Homodimer.</text>
</comment>
<evidence type="ECO:0000256" key="6">
    <source>
        <dbReference type="ARBA" id="ARBA00023002"/>
    </source>
</evidence>
<feature type="binding site" evidence="11">
    <location>
        <begin position="143"/>
        <end position="145"/>
    </location>
    <ligand>
        <name>substrate</name>
    </ligand>
</feature>
<feature type="binding site" evidence="11">
    <location>
        <position position="183"/>
    </location>
    <ligand>
        <name>a divalent metal cation</name>
        <dbReference type="ChEBI" id="CHEBI:60240"/>
    </ligand>
</feature>
<keyword evidence="11" id="KW-0479">Metal-binding</keyword>
<comment type="function">
    <text evidence="10 11">Involved in the heme biosynthesis. Catalyzes the aerobic oxidative decarboxylation of propionate groups of rings A and B of coproporphyrinogen-III to yield the vinyl groups in protoporphyrinogen-IX.</text>
</comment>
<keyword evidence="8 11" id="KW-0627">Porphyrin biosynthesis</keyword>
<feature type="region of interest" description="Important for dimerization" evidence="11">
    <location>
        <begin position="278"/>
        <end position="313"/>
    </location>
</feature>
<feature type="binding site" evidence="11">
    <location>
        <position position="141"/>
    </location>
    <ligand>
        <name>a divalent metal cation</name>
        <dbReference type="ChEBI" id="CHEBI:60240"/>
    </ligand>
</feature>
<dbReference type="PIRSF" id="PIRSF000166">
    <property type="entry name" value="Coproporphyri_ox"/>
    <property type="match status" value="1"/>
</dbReference>
<sequence>MVPSSGPISAGAHLGHVRTNGVNTDSTSNHTALADGQVDIPAVHSYLLSLQQNIVSALEKIEGAPFQRDEWKRDEGGGGISRLIEGGHVFERAGVLFSHVMGKTLPPSATAHRPGVAGRPWEAMGVSMVLHPRNPYIPTTHMNVRMFVAKAQPGTDQKDIFWFGGGMDLTPYYVFEEDARHFHQVNKNALDMHRADAYPEYKKWCDEYFFLKHRNETRGVGGVFFDDLSTPGFDGAFALTRSVGDAFLDAYLPIVQKRLNTPYGERERDFQAYRRGRYVEFNLVFDRGTLFGLQSGGRTESILLSMPPIVTWRYNWQAEPGSAEASLNQYLKPRSWV</sequence>
<comment type="cofactor">
    <cofactor evidence="11">
        <name>a divalent metal cation</name>
        <dbReference type="ChEBI" id="CHEBI:60240"/>
    </cofactor>
</comment>
<dbReference type="Pfam" id="PF01218">
    <property type="entry name" value="Coprogen_oxidas"/>
    <property type="match status" value="1"/>
</dbReference>
<proteinExistence type="inferred from homology"/>
<gene>
    <name evidence="11 13" type="primary">hemF</name>
    <name evidence="13" type="ORF">G3I67_02650</name>
</gene>
<dbReference type="EMBL" id="JAAGRN010000001">
    <property type="protein sequence ID" value="NDY82122.1"/>
    <property type="molecule type" value="Genomic_DNA"/>
</dbReference>
<protein>
    <recommendedName>
        <fullName evidence="11">Oxygen-dependent coproporphyrinogen-III oxidase</fullName>
        <shortName evidence="11">CPO</shortName>
        <shortName evidence="11">Coprogen oxidase</shortName>
        <shortName evidence="11">Coproporphyrinogenase</shortName>
        <ecNumber evidence="11">1.3.3.3</ecNumber>
    </recommendedName>
</protein>
<dbReference type="SUPFAM" id="SSF102886">
    <property type="entry name" value="Coproporphyrinogen III oxidase"/>
    <property type="match status" value="1"/>
</dbReference>
<reference evidence="13" key="1">
    <citation type="submission" date="2020-02" db="EMBL/GenBank/DDBJ databases">
        <authorList>
            <person name="Chen W.-M."/>
        </authorList>
    </citation>
    <scope>NUCLEOTIDE SEQUENCE</scope>
    <source>
        <strain evidence="13">NBD-18</strain>
    </source>
</reference>
<dbReference type="Gene3D" id="3.40.1500.10">
    <property type="entry name" value="Coproporphyrinogen III oxidase, aerobic"/>
    <property type="match status" value="1"/>
</dbReference>
<dbReference type="EC" id="1.3.3.3" evidence="11"/>
<feature type="binding site" evidence="11">
    <location>
        <begin position="296"/>
        <end position="298"/>
    </location>
    <ligand>
        <name>substrate</name>
    </ligand>
</feature>
<evidence type="ECO:0000256" key="1">
    <source>
        <dbReference type="ARBA" id="ARBA00004496"/>
    </source>
</evidence>
<evidence type="ECO:0000256" key="4">
    <source>
        <dbReference type="ARBA" id="ARBA00011738"/>
    </source>
</evidence>
<comment type="similarity">
    <text evidence="3 11">Belongs to the aerobic coproporphyrinogen-III oxidase family.</text>
</comment>
<feature type="compositionally biased region" description="Polar residues" evidence="12">
    <location>
        <begin position="20"/>
        <end position="30"/>
    </location>
</feature>